<evidence type="ECO:0000256" key="3">
    <source>
        <dbReference type="ARBA" id="ARBA00022630"/>
    </source>
</evidence>
<sequence length="186" mass="19764">MRDIIKMIIVLTIIGAVSGLTLSLVYEVTKAPIEYQTIKFVKEPAVKKVLTGYDNDPIADRKKIRIGEDERGKPIELIIFPAKKAGATFAVALEGKGKGFGGLIGVMVGVSKEGTVLDIGITSHSETPGIGSKVGETSFTEKFKGLTTDREVTVDGISGATYSSKGVMSAVTQALGYVTTFSKEIF</sequence>
<dbReference type="GO" id="GO:0009055">
    <property type="term" value="F:electron transfer activity"/>
    <property type="evidence" value="ECO:0007669"/>
    <property type="project" value="InterPro"/>
</dbReference>
<keyword evidence="6" id="KW-0812">Transmembrane</keyword>
<dbReference type="GO" id="GO:0022900">
    <property type="term" value="P:electron transport chain"/>
    <property type="evidence" value="ECO:0007669"/>
    <property type="project" value="InterPro"/>
</dbReference>
<evidence type="ECO:0000259" key="7">
    <source>
        <dbReference type="SMART" id="SM00900"/>
    </source>
</evidence>
<dbReference type="Pfam" id="PF04205">
    <property type="entry name" value="FMN_bind"/>
    <property type="match status" value="1"/>
</dbReference>
<keyword evidence="6" id="KW-1133">Transmembrane helix</keyword>
<dbReference type="AlphaFoldDB" id="X1U672"/>
<keyword evidence="2" id="KW-0597">Phosphoprotein</keyword>
<dbReference type="GO" id="GO:0005886">
    <property type="term" value="C:plasma membrane"/>
    <property type="evidence" value="ECO:0007669"/>
    <property type="project" value="InterPro"/>
</dbReference>
<protein>
    <recommendedName>
        <fullName evidence="7">FMN-binding domain-containing protein</fullName>
    </recommendedName>
</protein>
<keyword evidence="4" id="KW-0288">FMN</keyword>
<dbReference type="Gene3D" id="3.90.1010.20">
    <property type="match status" value="1"/>
</dbReference>
<keyword evidence="6" id="KW-0472">Membrane</keyword>
<keyword evidence="5" id="KW-0249">Electron transport</keyword>
<keyword evidence="1" id="KW-0813">Transport</keyword>
<dbReference type="GO" id="GO:0010181">
    <property type="term" value="F:FMN binding"/>
    <property type="evidence" value="ECO:0007669"/>
    <property type="project" value="InterPro"/>
</dbReference>
<reference evidence="8" key="1">
    <citation type="journal article" date="2014" name="Front. Microbiol.">
        <title>High frequency of phylogenetically diverse reductive dehalogenase-homologous genes in deep subseafloor sedimentary metagenomes.</title>
        <authorList>
            <person name="Kawai M."/>
            <person name="Futagami T."/>
            <person name="Toyoda A."/>
            <person name="Takaki Y."/>
            <person name="Nishi S."/>
            <person name="Hori S."/>
            <person name="Arai W."/>
            <person name="Tsubouchi T."/>
            <person name="Morono Y."/>
            <person name="Uchiyama I."/>
            <person name="Ito T."/>
            <person name="Fujiyama A."/>
            <person name="Inagaki F."/>
            <person name="Takami H."/>
        </authorList>
    </citation>
    <scope>NUCLEOTIDE SEQUENCE</scope>
    <source>
        <strain evidence="8">Expedition CK06-06</strain>
    </source>
</reference>
<accession>X1U672</accession>
<dbReference type="SMART" id="SM00900">
    <property type="entry name" value="FMN_bind"/>
    <property type="match status" value="1"/>
</dbReference>
<evidence type="ECO:0000256" key="1">
    <source>
        <dbReference type="ARBA" id="ARBA00022448"/>
    </source>
</evidence>
<dbReference type="PIRSF" id="PIRSF006091">
    <property type="entry name" value="E_trnsport_RnfG"/>
    <property type="match status" value="1"/>
</dbReference>
<feature type="domain" description="FMN-binding" evidence="7">
    <location>
        <begin position="99"/>
        <end position="178"/>
    </location>
</feature>
<proteinExistence type="inferred from homology"/>
<evidence type="ECO:0000313" key="8">
    <source>
        <dbReference type="EMBL" id="GAI99126.1"/>
    </source>
</evidence>
<evidence type="ECO:0000256" key="6">
    <source>
        <dbReference type="SAM" id="Phobius"/>
    </source>
</evidence>
<dbReference type="PANTHER" id="PTHR36118">
    <property type="entry name" value="ION-TRANSLOCATING OXIDOREDUCTASE COMPLEX SUBUNIT G"/>
    <property type="match status" value="1"/>
</dbReference>
<keyword evidence="3" id="KW-0285">Flavoprotein</keyword>
<dbReference type="InterPro" id="IPR010209">
    <property type="entry name" value="Ion_transpt_RnfG/RsxG"/>
</dbReference>
<comment type="caution">
    <text evidence="8">The sequence shown here is derived from an EMBL/GenBank/DDBJ whole genome shotgun (WGS) entry which is preliminary data.</text>
</comment>
<dbReference type="InterPro" id="IPR007329">
    <property type="entry name" value="FMN-bd"/>
</dbReference>
<gene>
    <name evidence="8" type="ORF">S12H4_31586</name>
</gene>
<name>X1U672_9ZZZZ</name>
<dbReference type="PANTHER" id="PTHR36118:SF1">
    <property type="entry name" value="ION-TRANSLOCATING OXIDOREDUCTASE COMPLEX SUBUNIT G"/>
    <property type="match status" value="1"/>
</dbReference>
<evidence type="ECO:0000256" key="4">
    <source>
        <dbReference type="ARBA" id="ARBA00022643"/>
    </source>
</evidence>
<feature type="transmembrane region" description="Helical" evidence="6">
    <location>
        <begin position="7"/>
        <end position="26"/>
    </location>
</feature>
<evidence type="ECO:0000256" key="2">
    <source>
        <dbReference type="ARBA" id="ARBA00022553"/>
    </source>
</evidence>
<dbReference type="HAMAP" id="MF_00479">
    <property type="entry name" value="RsxG_RnfG"/>
    <property type="match status" value="1"/>
</dbReference>
<dbReference type="EMBL" id="BARW01018452">
    <property type="protein sequence ID" value="GAI99126.1"/>
    <property type="molecule type" value="Genomic_DNA"/>
</dbReference>
<dbReference type="NCBIfam" id="TIGR01947">
    <property type="entry name" value="rnfG"/>
    <property type="match status" value="1"/>
</dbReference>
<organism evidence="8">
    <name type="scientific">marine sediment metagenome</name>
    <dbReference type="NCBI Taxonomy" id="412755"/>
    <lineage>
        <taxon>unclassified sequences</taxon>
        <taxon>metagenomes</taxon>
        <taxon>ecological metagenomes</taxon>
    </lineage>
</organism>
<evidence type="ECO:0000256" key="5">
    <source>
        <dbReference type="ARBA" id="ARBA00022982"/>
    </source>
</evidence>